<evidence type="ECO:0000313" key="3">
    <source>
        <dbReference type="EMBL" id="KAI9633147.1"/>
    </source>
</evidence>
<feature type="chain" id="PRO_5041422330" description="Tyrosine-protein kinase ephrin type A/B receptor-like domain-containing protein" evidence="2">
    <location>
        <begin position="20"/>
        <end position="457"/>
    </location>
</feature>
<organism evidence="3 4">
    <name type="scientific">Dioszegia hungarica</name>
    <dbReference type="NCBI Taxonomy" id="4972"/>
    <lineage>
        <taxon>Eukaryota</taxon>
        <taxon>Fungi</taxon>
        <taxon>Dikarya</taxon>
        <taxon>Basidiomycota</taxon>
        <taxon>Agaricomycotina</taxon>
        <taxon>Tremellomycetes</taxon>
        <taxon>Tremellales</taxon>
        <taxon>Bulleribasidiaceae</taxon>
        <taxon>Dioszegia</taxon>
    </lineage>
</organism>
<dbReference type="RefSeq" id="XP_052942924.1">
    <property type="nucleotide sequence ID" value="XM_053087696.1"/>
</dbReference>
<dbReference type="PANTHER" id="PTHR46967:SF1">
    <property type="entry name" value="KERATIN-ASSOCIATED PROTEIN 16-1-LIKE"/>
    <property type="match status" value="1"/>
</dbReference>
<dbReference type="InterPro" id="IPR009030">
    <property type="entry name" value="Growth_fac_rcpt_cys_sf"/>
</dbReference>
<comment type="caution">
    <text evidence="3">The sequence shown here is derived from an EMBL/GenBank/DDBJ whole genome shotgun (WGS) entry which is preliminary data.</text>
</comment>
<dbReference type="GeneID" id="77726901"/>
<dbReference type="EMBL" id="JAKWFO010000011">
    <property type="protein sequence ID" value="KAI9633147.1"/>
    <property type="molecule type" value="Genomic_DNA"/>
</dbReference>
<dbReference type="PANTHER" id="PTHR46967">
    <property type="entry name" value="INSULIN-LIKE GROWTH FACTOR BINDING PROTEIN,N-TERMINAL"/>
    <property type="match status" value="1"/>
</dbReference>
<dbReference type="Proteomes" id="UP001164286">
    <property type="component" value="Unassembled WGS sequence"/>
</dbReference>
<proteinExistence type="predicted"/>
<evidence type="ECO:0000313" key="4">
    <source>
        <dbReference type="Proteomes" id="UP001164286"/>
    </source>
</evidence>
<dbReference type="AlphaFoldDB" id="A0AA38LQD8"/>
<dbReference type="SUPFAM" id="SSF57184">
    <property type="entry name" value="Growth factor receptor domain"/>
    <property type="match status" value="2"/>
</dbReference>
<keyword evidence="2" id="KW-0732">Signal</keyword>
<reference evidence="3" key="1">
    <citation type="journal article" date="2022" name="G3 (Bethesda)">
        <title>High quality genome of the basidiomycete yeast Dioszegia hungarica PDD-24b-2 isolated from cloud water.</title>
        <authorList>
            <person name="Jarrige D."/>
            <person name="Haridas S."/>
            <person name="Bleykasten-Grosshans C."/>
            <person name="Joly M."/>
            <person name="Nadalig T."/>
            <person name="Sancelme M."/>
            <person name="Vuilleumier S."/>
            <person name="Grigoriev I.V."/>
            <person name="Amato P."/>
            <person name="Bringel F."/>
        </authorList>
    </citation>
    <scope>NUCLEOTIDE SEQUENCE</scope>
    <source>
        <strain evidence="3">PDD-24b-2</strain>
    </source>
</reference>
<gene>
    <name evidence="3" type="ORF">MKK02DRAFT_29044</name>
</gene>
<evidence type="ECO:0000256" key="2">
    <source>
        <dbReference type="SAM" id="SignalP"/>
    </source>
</evidence>
<dbReference type="SMART" id="SM01411">
    <property type="entry name" value="Ephrin_rec_like"/>
    <property type="match status" value="4"/>
</dbReference>
<protein>
    <recommendedName>
        <fullName evidence="5">Tyrosine-protein kinase ephrin type A/B receptor-like domain-containing protein</fullName>
    </recommendedName>
</protein>
<feature type="signal peptide" evidence="2">
    <location>
        <begin position="1"/>
        <end position="19"/>
    </location>
</feature>
<evidence type="ECO:0000256" key="1">
    <source>
        <dbReference type="SAM" id="MobiDB-lite"/>
    </source>
</evidence>
<evidence type="ECO:0008006" key="5">
    <source>
        <dbReference type="Google" id="ProtNLM"/>
    </source>
</evidence>
<name>A0AA38LQD8_9TREE</name>
<feature type="region of interest" description="Disordered" evidence="1">
    <location>
        <begin position="246"/>
        <end position="269"/>
    </location>
</feature>
<sequence>MRWCMIHPSYSIAAAVVLAAQAFAVTCKSYQYVDPQGNCQTVCPFGTRADGSSRTCIACQSGTYGGSLNGKSCTTCRSGTVSGTQARECNPCGEGTAANAEHTACVQCPAPKLHFVSGRRCVCAWVVSLYLMPGWHGTVCRPLVLRGLPSRYIRQIRLYLMYQVSDHRALIPTPFRLAASHAQMAKSPLPVKTAAWLVRLCRSCPALMFSAQPGTKTCTMCDYVLLAEPLRDSSPTQTTLAAMPVRRAPSPPATTTTATPAPLTPLPRRRDHTTASTVILCFRECGLDLPLLRSLADIFKGSIASDDHTGCVACPAGSITVTNADQCYPCPENTIPDPTDGGQCIDCPEGYTSPAGSATCTPPPPTVSQKSRRKRHVQDINSILGAMTCPKGQIACPLPGRANIATCMTPSDDLETCDLFASASCVMGECVLVCPEGWRMSGHGCQEVRAGNGTASD</sequence>
<accession>A0AA38LQD8</accession>
<keyword evidence="4" id="KW-1185">Reference proteome</keyword>